<protein>
    <submittedName>
        <fullName evidence="1">Uncharacterized protein</fullName>
    </submittedName>
</protein>
<proteinExistence type="predicted"/>
<dbReference type="AlphaFoldDB" id="A0A6F9XT49"/>
<organism evidence="1">
    <name type="scientific">Ligilactobacillus agilis</name>
    <dbReference type="NCBI Taxonomy" id="1601"/>
    <lineage>
        <taxon>Bacteria</taxon>
        <taxon>Bacillati</taxon>
        <taxon>Bacillota</taxon>
        <taxon>Bacilli</taxon>
        <taxon>Lactobacillales</taxon>
        <taxon>Lactobacillaceae</taxon>
        <taxon>Ligilactobacillus</taxon>
    </lineage>
</organism>
<reference evidence="1" key="1">
    <citation type="submission" date="2019-10" db="EMBL/GenBank/DDBJ databases">
        <title>Lactobacillus agilis SY111 Whole Genome Sequencing Project.</title>
        <authorList>
            <person name="Suzuki S."/>
            <person name="Endo A."/>
            <person name="Maeno S."/>
            <person name="Shiwa Y."/>
            <person name="Matsutani M."/>
            <person name="Kajikawa A."/>
        </authorList>
    </citation>
    <scope>NUCLEOTIDE SEQUENCE</scope>
    <source>
        <strain evidence="1">SY111</strain>
    </source>
</reference>
<sequence length="85" mass="9528">MKSNETSSSAMVVETTFPIIASQSILATYRERMLVCLLTCLLTSLVTPTVKRIVLSCTNDTCLKIILILMIANLRARRNIKNLRN</sequence>
<evidence type="ECO:0000313" key="1">
    <source>
        <dbReference type="EMBL" id="GET08412.1"/>
    </source>
</evidence>
<comment type="caution">
    <text evidence="1">The sequence shown here is derived from an EMBL/GenBank/DDBJ whole genome shotgun (WGS) entry which is preliminary data.</text>
</comment>
<name>A0A6F9XT49_9LACO</name>
<accession>A0A6F9XT49</accession>
<gene>
    <name evidence="1" type="ORF">SY111_10360</name>
</gene>
<dbReference type="Proteomes" id="UP000494178">
    <property type="component" value="Unassembled WGS sequence"/>
</dbReference>
<dbReference type="EMBL" id="BLAN01000067">
    <property type="protein sequence ID" value="GET08412.1"/>
    <property type="molecule type" value="Genomic_DNA"/>
</dbReference>